<organism evidence="6 7">
    <name type="scientific">Sinobacterium caligoides</name>
    <dbReference type="NCBI Taxonomy" id="933926"/>
    <lineage>
        <taxon>Bacteria</taxon>
        <taxon>Pseudomonadati</taxon>
        <taxon>Pseudomonadota</taxon>
        <taxon>Gammaproteobacteria</taxon>
        <taxon>Cellvibrionales</taxon>
        <taxon>Spongiibacteraceae</taxon>
        <taxon>Sinobacterium</taxon>
    </lineage>
</organism>
<reference evidence="6 7" key="1">
    <citation type="submission" date="2018-11" db="EMBL/GenBank/DDBJ databases">
        <title>Genomic Encyclopedia of Type Strains, Phase IV (KMG-IV): sequencing the most valuable type-strain genomes for metagenomic binning, comparative biology and taxonomic classification.</title>
        <authorList>
            <person name="Goeker M."/>
        </authorList>
    </citation>
    <scope>NUCLEOTIDE SEQUENCE [LARGE SCALE GENOMIC DNA]</scope>
    <source>
        <strain evidence="6 7">DSM 100316</strain>
    </source>
</reference>
<evidence type="ECO:0000313" key="6">
    <source>
        <dbReference type="EMBL" id="ROS01449.1"/>
    </source>
</evidence>
<dbReference type="OrthoDB" id="570111at2"/>
<evidence type="ECO:0000259" key="5">
    <source>
        <dbReference type="PROSITE" id="PS50931"/>
    </source>
</evidence>
<dbReference type="SUPFAM" id="SSF46785">
    <property type="entry name" value="Winged helix' DNA-binding domain"/>
    <property type="match status" value="1"/>
</dbReference>
<sequence length="307" mass="34003">MLRSCGDKNMNWDLIRVFLAVVRNGSATGAAKTLDVNHATVIRRIKQLELNLSVRLFDHLQSGYRVTEAAQMLVPEAEAMEAAALSFSRVAQSRVDVAAGVLKVSMPESAFIDMSLALKGFRETYPQVLLQLLSTPRITNMARLEADVVMRLTNEPPELLVGKCVRDVGFGAYAHVDYKRHWLASKGEGAASCEWVLWSGSDASPKPEVNQPVNLLRRVVPDLKVTLSSNSMAEVLAMLRTGAGVGLLSHQTAREYEELVLMPFDSLVAEARLERAGLWLLTHRDLRHSERVNAFMRYMAEALGDTV</sequence>
<dbReference type="EMBL" id="RKHR01000004">
    <property type="protein sequence ID" value="ROS01449.1"/>
    <property type="molecule type" value="Genomic_DNA"/>
</dbReference>
<protein>
    <submittedName>
        <fullName evidence="6">DNA-binding transcriptional LysR family regulator</fullName>
    </submittedName>
</protein>
<dbReference type="Pfam" id="PF03466">
    <property type="entry name" value="LysR_substrate"/>
    <property type="match status" value="1"/>
</dbReference>
<dbReference type="InterPro" id="IPR036388">
    <property type="entry name" value="WH-like_DNA-bd_sf"/>
</dbReference>
<dbReference type="InterPro" id="IPR000847">
    <property type="entry name" value="LysR_HTH_N"/>
</dbReference>
<dbReference type="Pfam" id="PF00126">
    <property type="entry name" value="HTH_1"/>
    <property type="match status" value="1"/>
</dbReference>
<keyword evidence="4" id="KW-0804">Transcription</keyword>
<proteinExistence type="inferred from homology"/>
<dbReference type="Gene3D" id="1.10.10.10">
    <property type="entry name" value="Winged helix-like DNA-binding domain superfamily/Winged helix DNA-binding domain"/>
    <property type="match status" value="1"/>
</dbReference>
<dbReference type="GO" id="GO:0006351">
    <property type="term" value="P:DNA-templated transcription"/>
    <property type="evidence" value="ECO:0007669"/>
    <property type="project" value="TreeGrafter"/>
</dbReference>
<dbReference type="InterPro" id="IPR036390">
    <property type="entry name" value="WH_DNA-bd_sf"/>
</dbReference>
<comment type="similarity">
    <text evidence="1">Belongs to the LysR transcriptional regulatory family.</text>
</comment>
<dbReference type="InterPro" id="IPR005119">
    <property type="entry name" value="LysR_subst-bd"/>
</dbReference>
<dbReference type="PROSITE" id="PS50931">
    <property type="entry name" value="HTH_LYSR"/>
    <property type="match status" value="1"/>
</dbReference>
<evidence type="ECO:0000256" key="4">
    <source>
        <dbReference type="ARBA" id="ARBA00023163"/>
    </source>
</evidence>
<gene>
    <name evidence="6" type="ORF">EDC56_1891</name>
</gene>
<dbReference type="GO" id="GO:0003700">
    <property type="term" value="F:DNA-binding transcription factor activity"/>
    <property type="evidence" value="ECO:0007669"/>
    <property type="project" value="InterPro"/>
</dbReference>
<feature type="domain" description="HTH lysR-type" evidence="5">
    <location>
        <begin position="10"/>
        <end position="67"/>
    </location>
</feature>
<accession>A0A3N2DP69</accession>
<dbReference type="Proteomes" id="UP000275394">
    <property type="component" value="Unassembled WGS sequence"/>
</dbReference>
<name>A0A3N2DP69_9GAMM</name>
<comment type="caution">
    <text evidence="6">The sequence shown here is derived from an EMBL/GenBank/DDBJ whole genome shotgun (WGS) entry which is preliminary data.</text>
</comment>
<dbReference type="GO" id="GO:0043565">
    <property type="term" value="F:sequence-specific DNA binding"/>
    <property type="evidence" value="ECO:0007669"/>
    <property type="project" value="TreeGrafter"/>
</dbReference>
<evidence type="ECO:0000256" key="1">
    <source>
        <dbReference type="ARBA" id="ARBA00009437"/>
    </source>
</evidence>
<dbReference type="InterPro" id="IPR058163">
    <property type="entry name" value="LysR-type_TF_proteobact-type"/>
</dbReference>
<dbReference type="Gene3D" id="3.40.190.290">
    <property type="match status" value="1"/>
</dbReference>
<dbReference type="AlphaFoldDB" id="A0A3N2DP69"/>
<evidence type="ECO:0000256" key="3">
    <source>
        <dbReference type="ARBA" id="ARBA00023125"/>
    </source>
</evidence>
<keyword evidence="7" id="KW-1185">Reference proteome</keyword>
<keyword evidence="2" id="KW-0805">Transcription regulation</keyword>
<evidence type="ECO:0000313" key="7">
    <source>
        <dbReference type="Proteomes" id="UP000275394"/>
    </source>
</evidence>
<evidence type="ECO:0000256" key="2">
    <source>
        <dbReference type="ARBA" id="ARBA00023015"/>
    </source>
</evidence>
<dbReference type="PANTHER" id="PTHR30537">
    <property type="entry name" value="HTH-TYPE TRANSCRIPTIONAL REGULATOR"/>
    <property type="match status" value="1"/>
</dbReference>
<dbReference type="PANTHER" id="PTHR30537:SF3">
    <property type="entry name" value="TRANSCRIPTIONAL REGULATORY PROTEIN"/>
    <property type="match status" value="1"/>
</dbReference>
<dbReference type="SUPFAM" id="SSF53850">
    <property type="entry name" value="Periplasmic binding protein-like II"/>
    <property type="match status" value="1"/>
</dbReference>
<keyword evidence="3 6" id="KW-0238">DNA-binding</keyword>